<dbReference type="Gene3D" id="3.10.100.10">
    <property type="entry name" value="Mannose-Binding Protein A, subunit A"/>
    <property type="match status" value="1"/>
</dbReference>
<dbReference type="WBParaSite" id="Csp11.Scaffold629.g15460.t1">
    <property type="protein sequence ID" value="Csp11.Scaffold629.g15460.t1"/>
    <property type="gene ID" value="Csp11.Scaffold629.g15460"/>
</dbReference>
<protein>
    <submittedName>
        <fullName evidence="4">C-type lectin domain-containing protein</fullName>
    </submittedName>
</protein>
<feature type="region of interest" description="Disordered" evidence="1">
    <location>
        <begin position="44"/>
        <end position="81"/>
    </location>
</feature>
<reference evidence="4" key="1">
    <citation type="submission" date="2016-11" db="UniProtKB">
        <authorList>
            <consortium name="WormBaseParasite"/>
        </authorList>
    </citation>
    <scope>IDENTIFICATION</scope>
</reference>
<proteinExistence type="predicted"/>
<dbReference type="Proteomes" id="UP000095282">
    <property type="component" value="Unplaced"/>
</dbReference>
<feature type="compositionally biased region" description="Pro residues" evidence="1">
    <location>
        <begin position="60"/>
        <end position="71"/>
    </location>
</feature>
<dbReference type="CDD" id="cd00037">
    <property type="entry name" value="CLECT"/>
    <property type="match status" value="1"/>
</dbReference>
<dbReference type="Pfam" id="PF00059">
    <property type="entry name" value="Lectin_C"/>
    <property type="match status" value="1"/>
</dbReference>
<dbReference type="InterPro" id="IPR016187">
    <property type="entry name" value="CTDL_fold"/>
</dbReference>
<sequence>MIFASGTTHSRWPGIIHGQLNDLHCQEPMPRILILWSSAKDFGDSSCDSSEENGGGGRPGRPPRPPQPTPSPDNANRPRCDQGWFTSYRPNGIWCLRVGIGKMDYNGAIAQCATYGGVLSGIQNGWERWLIANEAVRQTLAYNIQYSGVWLGAQRNSANQFQWSDGSTTGTEGLVYGPGQPDNSNAGGRGPQNCLQLIALSPGYFNNPGSWSAFQSGQLDDTWCSNVEDPPTRMYACGKAGPRG</sequence>
<evidence type="ECO:0000259" key="2">
    <source>
        <dbReference type="PROSITE" id="PS50041"/>
    </source>
</evidence>
<dbReference type="InterPro" id="IPR016186">
    <property type="entry name" value="C-type_lectin-like/link_sf"/>
</dbReference>
<dbReference type="PROSITE" id="PS50041">
    <property type="entry name" value="C_TYPE_LECTIN_2"/>
    <property type="match status" value="1"/>
</dbReference>
<dbReference type="InterPro" id="IPR001304">
    <property type="entry name" value="C-type_lectin-like"/>
</dbReference>
<dbReference type="PANTHER" id="PTHR47517:SF1">
    <property type="entry name" value="C-TYPE LECTIN DOMAIN-CONTAINING PROTEIN"/>
    <property type="match status" value="1"/>
</dbReference>
<evidence type="ECO:0000313" key="3">
    <source>
        <dbReference type="Proteomes" id="UP000095282"/>
    </source>
</evidence>
<dbReference type="AlphaFoldDB" id="A0A1I7U6V8"/>
<accession>A0A1I7U6V8</accession>
<keyword evidence="3" id="KW-1185">Reference proteome</keyword>
<dbReference type="eggNOG" id="KOG4297">
    <property type="taxonomic scope" value="Eukaryota"/>
</dbReference>
<evidence type="ECO:0000313" key="4">
    <source>
        <dbReference type="WBParaSite" id="Csp11.Scaffold629.g15460.t1"/>
    </source>
</evidence>
<dbReference type="STRING" id="1561998.A0A1I7U6V8"/>
<dbReference type="SMART" id="SM00034">
    <property type="entry name" value="CLECT"/>
    <property type="match status" value="1"/>
</dbReference>
<feature type="domain" description="C-type lectin" evidence="2">
    <location>
        <begin position="91"/>
        <end position="225"/>
    </location>
</feature>
<dbReference type="PANTHER" id="PTHR47517">
    <property type="entry name" value="C-TYPE LECTIN-RELATED"/>
    <property type="match status" value="1"/>
</dbReference>
<organism evidence="3 4">
    <name type="scientific">Caenorhabditis tropicalis</name>
    <dbReference type="NCBI Taxonomy" id="1561998"/>
    <lineage>
        <taxon>Eukaryota</taxon>
        <taxon>Metazoa</taxon>
        <taxon>Ecdysozoa</taxon>
        <taxon>Nematoda</taxon>
        <taxon>Chromadorea</taxon>
        <taxon>Rhabditida</taxon>
        <taxon>Rhabditina</taxon>
        <taxon>Rhabditomorpha</taxon>
        <taxon>Rhabditoidea</taxon>
        <taxon>Rhabditidae</taxon>
        <taxon>Peloderinae</taxon>
        <taxon>Caenorhabditis</taxon>
    </lineage>
</organism>
<evidence type="ECO:0000256" key="1">
    <source>
        <dbReference type="SAM" id="MobiDB-lite"/>
    </source>
</evidence>
<name>A0A1I7U6V8_9PELO</name>
<dbReference type="SUPFAM" id="SSF56436">
    <property type="entry name" value="C-type lectin-like"/>
    <property type="match status" value="1"/>
</dbReference>